<gene>
    <name evidence="1" type="ORF">C1645_748560</name>
</gene>
<dbReference type="EMBL" id="QKYT01000009">
    <property type="protein sequence ID" value="RIA98941.1"/>
    <property type="molecule type" value="Genomic_DNA"/>
</dbReference>
<comment type="caution">
    <text evidence="1">The sequence shown here is derived from an EMBL/GenBank/DDBJ whole genome shotgun (WGS) entry which is preliminary data.</text>
</comment>
<dbReference type="AlphaFoldDB" id="A0A397TUV9"/>
<evidence type="ECO:0000313" key="1">
    <source>
        <dbReference type="EMBL" id="RIA98941.1"/>
    </source>
</evidence>
<sequence>MTPYIPYMILKQSFTINGVLSLQSPLNILPESVFRDLTREDKPRRNSIDMMGMIRYTVSKEAKRLNINNITAISILTNDLKKIASDQELRQYRDLSEQVNAIITSRCSRCSRFPRHRPR</sequence>
<organism evidence="1 2">
    <name type="scientific">Glomus cerebriforme</name>
    <dbReference type="NCBI Taxonomy" id="658196"/>
    <lineage>
        <taxon>Eukaryota</taxon>
        <taxon>Fungi</taxon>
        <taxon>Fungi incertae sedis</taxon>
        <taxon>Mucoromycota</taxon>
        <taxon>Glomeromycotina</taxon>
        <taxon>Glomeromycetes</taxon>
        <taxon>Glomerales</taxon>
        <taxon>Glomeraceae</taxon>
        <taxon>Glomus</taxon>
    </lineage>
</organism>
<proteinExistence type="predicted"/>
<evidence type="ECO:0000313" key="2">
    <source>
        <dbReference type="Proteomes" id="UP000265703"/>
    </source>
</evidence>
<accession>A0A397TUV9</accession>
<name>A0A397TUV9_9GLOM</name>
<dbReference type="Proteomes" id="UP000265703">
    <property type="component" value="Unassembled WGS sequence"/>
</dbReference>
<keyword evidence="2" id="KW-1185">Reference proteome</keyword>
<dbReference type="OrthoDB" id="2320698at2759"/>
<protein>
    <submittedName>
        <fullName evidence="1">Uncharacterized protein</fullName>
    </submittedName>
</protein>
<reference evidence="1 2" key="1">
    <citation type="submission" date="2018-06" db="EMBL/GenBank/DDBJ databases">
        <title>Comparative genomics reveals the genomic features of Rhizophagus irregularis, R. cerebriforme, R. diaphanum and Gigaspora rosea, and their symbiotic lifestyle signature.</title>
        <authorList>
            <person name="Morin E."/>
            <person name="San Clemente H."/>
            <person name="Chen E.C.H."/>
            <person name="De La Providencia I."/>
            <person name="Hainaut M."/>
            <person name="Kuo A."/>
            <person name="Kohler A."/>
            <person name="Murat C."/>
            <person name="Tang N."/>
            <person name="Roy S."/>
            <person name="Loubradou J."/>
            <person name="Henrissat B."/>
            <person name="Grigoriev I.V."/>
            <person name="Corradi N."/>
            <person name="Roux C."/>
            <person name="Martin F.M."/>
        </authorList>
    </citation>
    <scope>NUCLEOTIDE SEQUENCE [LARGE SCALE GENOMIC DNA]</scope>
    <source>
        <strain evidence="1 2">DAOM 227022</strain>
    </source>
</reference>